<accession>A0ABT9W007</accession>
<dbReference type="RefSeq" id="WP_307394904.1">
    <property type="nucleotide sequence ID" value="NZ_BAAADK010000045.1"/>
</dbReference>
<dbReference type="InterPro" id="IPR036412">
    <property type="entry name" value="HAD-like_sf"/>
</dbReference>
<comment type="caution">
    <text evidence="2">The sequence shown here is derived from an EMBL/GenBank/DDBJ whole genome shotgun (WGS) entry which is preliminary data.</text>
</comment>
<name>A0ABT9W007_9BACI</name>
<evidence type="ECO:0000313" key="3">
    <source>
        <dbReference type="Proteomes" id="UP001235840"/>
    </source>
</evidence>
<sequence length="241" mass="27279">MSKAILFDLDGTLLPMDTGYFVEHYMKALAVKVAPIIEPKQFTKALWEATHEVMTNTDPERLNMEVFEEAFLRLTTLKKEQIWPVFDTFYAESFPDLVQHSQPSPVAQLVIKEAVEAGYKVAIATNPIFPKVAIEHRMKWAGVLDAPFAKVTVYEESHFTKPHLPYYQAICDDIQVHPEDCIMVGNDMQEDMIASQLGVKTYLVEGNVIDRGEPQFPINDRGSLSDLLDKLKGREGIFSAD</sequence>
<reference evidence="2 3" key="1">
    <citation type="submission" date="2023-07" db="EMBL/GenBank/DDBJ databases">
        <title>Genomic Encyclopedia of Type Strains, Phase IV (KMG-IV): sequencing the most valuable type-strain genomes for metagenomic binning, comparative biology and taxonomic classification.</title>
        <authorList>
            <person name="Goeker M."/>
        </authorList>
    </citation>
    <scope>NUCLEOTIDE SEQUENCE [LARGE SCALE GENOMIC DNA]</scope>
    <source>
        <strain evidence="2 3">DSM 12751</strain>
    </source>
</reference>
<dbReference type="InterPro" id="IPR023214">
    <property type="entry name" value="HAD_sf"/>
</dbReference>
<organism evidence="2 3">
    <name type="scientific">Caldalkalibacillus horti</name>
    <dbReference type="NCBI Taxonomy" id="77523"/>
    <lineage>
        <taxon>Bacteria</taxon>
        <taxon>Bacillati</taxon>
        <taxon>Bacillota</taxon>
        <taxon>Bacilli</taxon>
        <taxon>Bacillales</taxon>
        <taxon>Bacillaceae</taxon>
        <taxon>Caldalkalibacillus</taxon>
    </lineage>
</organism>
<dbReference type="SFLD" id="SFLDG01129">
    <property type="entry name" value="C1.5:_HAD__Beta-PGM__Phosphata"/>
    <property type="match status" value="1"/>
</dbReference>
<dbReference type="Pfam" id="PF00702">
    <property type="entry name" value="Hydrolase"/>
    <property type="match status" value="1"/>
</dbReference>
<dbReference type="InterPro" id="IPR051540">
    <property type="entry name" value="S-2-haloacid_dehalogenase"/>
</dbReference>
<dbReference type="PRINTS" id="PR00413">
    <property type="entry name" value="HADHALOGNASE"/>
</dbReference>
<proteinExistence type="predicted"/>
<evidence type="ECO:0000313" key="2">
    <source>
        <dbReference type="EMBL" id="MDQ0166584.1"/>
    </source>
</evidence>
<dbReference type="EMBL" id="JAUSTY010000009">
    <property type="protein sequence ID" value="MDQ0166584.1"/>
    <property type="molecule type" value="Genomic_DNA"/>
</dbReference>
<protein>
    <submittedName>
        <fullName evidence="2">FMN phosphatase YigB (HAD superfamily)</fullName>
    </submittedName>
</protein>
<gene>
    <name evidence="2" type="ORF">J2S11_002488</name>
</gene>
<evidence type="ECO:0000256" key="1">
    <source>
        <dbReference type="ARBA" id="ARBA00022801"/>
    </source>
</evidence>
<keyword evidence="3" id="KW-1185">Reference proteome</keyword>
<dbReference type="PANTHER" id="PTHR43316:SF3">
    <property type="entry name" value="HALOACID DEHALOGENASE, TYPE II (AFU_ORTHOLOGUE AFUA_2G07750)-RELATED"/>
    <property type="match status" value="1"/>
</dbReference>
<dbReference type="Gene3D" id="3.40.50.1000">
    <property type="entry name" value="HAD superfamily/HAD-like"/>
    <property type="match status" value="1"/>
</dbReference>
<dbReference type="InterPro" id="IPR006439">
    <property type="entry name" value="HAD-SF_hydro_IA"/>
</dbReference>
<keyword evidence="1" id="KW-0378">Hydrolase</keyword>
<dbReference type="SFLD" id="SFLDS00003">
    <property type="entry name" value="Haloacid_Dehalogenase"/>
    <property type="match status" value="1"/>
</dbReference>
<dbReference type="Proteomes" id="UP001235840">
    <property type="component" value="Unassembled WGS sequence"/>
</dbReference>
<dbReference type="PANTHER" id="PTHR43316">
    <property type="entry name" value="HYDROLASE, HALOACID DELAHOGENASE-RELATED"/>
    <property type="match status" value="1"/>
</dbReference>
<dbReference type="SUPFAM" id="SSF56784">
    <property type="entry name" value="HAD-like"/>
    <property type="match status" value="1"/>
</dbReference>